<dbReference type="AlphaFoldDB" id="A0AAD7AF23"/>
<dbReference type="InterPro" id="IPR036291">
    <property type="entry name" value="NAD(P)-bd_dom_sf"/>
</dbReference>
<dbReference type="InterPro" id="IPR001509">
    <property type="entry name" value="Epimerase_deHydtase"/>
</dbReference>
<dbReference type="Gene3D" id="3.40.50.720">
    <property type="entry name" value="NAD(P)-binding Rossmann-like Domain"/>
    <property type="match status" value="1"/>
</dbReference>
<feature type="domain" description="NAD-dependent epimerase/dehydratase" evidence="3">
    <location>
        <begin position="9"/>
        <end position="243"/>
    </location>
</feature>
<organism evidence="4 5">
    <name type="scientific">Mycena albidolilacea</name>
    <dbReference type="NCBI Taxonomy" id="1033008"/>
    <lineage>
        <taxon>Eukaryota</taxon>
        <taxon>Fungi</taxon>
        <taxon>Dikarya</taxon>
        <taxon>Basidiomycota</taxon>
        <taxon>Agaricomycotina</taxon>
        <taxon>Agaricomycetes</taxon>
        <taxon>Agaricomycetidae</taxon>
        <taxon>Agaricales</taxon>
        <taxon>Marasmiineae</taxon>
        <taxon>Mycenaceae</taxon>
        <taxon>Mycena</taxon>
    </lineage>
</organism>
<keyword evidence="5" id="KW-1185">Reference proteome</keyword>
<dbReference type="PANTHER" id="PTHR10366">
    <property type="entry name" value="NAD DEPENDENT EPIMERASE/DEHYDRATASE"/>
    <property type="match status" value="1"/>
</dbReference>
<reference evidence="4" key="1">
    <citation type="submission" date="2023-03" db="EMBL/GenBank/DDBJ databases">
        <title>Massive genome expansion in bonnet fungi (Mycena s.s.) driven by repeated elements and novel gene families across ecological guilds.</title>
        <authorList>
            <consortium name="Lawrence Berkeley National Laboratory"/>
            <person name="Harder C.B."/>
            <person name="Miyauchi S."/>
            <person name="Viragh M."/>
            <person name="Kuo A."/>
            <person name="Thoen E."/>
            <person name="Andreopoulos B."/>
            <person name="Lu D."/>
            <person name="Skrede I."/>
            <person name="Drula E."/>
            <person name="Henrissat B."/>
            <person name="Morin E."/>
            <person name="Kohler A."/>
            <person name="Barry K."/>
            <person name="LaButti K."/>
            <person name="Morin E."/>
            <person name="Salamov A."/>
            <person name="Lipzen A."/>
            <person name="Mereny Z."/>
            <person name="Hegedus B."/>
            <person name="Baldrian P."/>
            <person name="Stursova M."/>
            <person name="Weitz H."/>
            <person name="Taylor A."/>
            <person name="Grigoriev I.V."/>
            <person name="Nagy L.G."/>
            <person name="Martin F."/>
            <person name="Kauserud H."/>
        </authorList>
    </citation>
    <scope>NUCLEOTIDE SEQUENCE</scope>
    <source>
        <strain evidence="4">CBHHK002</strain>
    </source>
</reference>
<comment type="similarity">
    <text evidence="2">Belongs to the NAD(P)-dependent epimerase/dehydratase family. Dihydroflavonol-4-reductase subfamily.</text>
</comment>
<evidence type="ECO:0000256" key="2">
    <source>
        <dbReference type="ARBA" id="ARBA00023445"/>
    </source>
</evidence>
<dbReference type="Pfam" id="PF01370">
    <property type="entry name" value="Epimerase"/>
    <property type="match status" value="1"/>
</dbReference>
<evidence type="ECO:0000256" key="1">
    <source>
        <dbReference type="ARBA" id="ARBA00023002"/>
    </source>
</evidence>
<comment type="caution">
    <text evidence="4">The sequence shown here is derived from an EMBL/GenBank/DDBJ whole genome shotgun (WGS) entry which is preliminary data.</text>
</comment>
<dbReference type="SUPFAM" id="SSF51735">
    <property type="entry name" value="NAD(P)-binding Rossmann-fold domains"/>
    <property type="match status" value="1"/>
</dbReference>
<protein>
    <recommendedName>
        <fullName evidence="3">NAD-dependent epimerase/dehydratase domain-containing protein</fullName>
    </recommendedName>
</protein>
<evidence type="ECO:0000259" key="3">
    <source>
        <dbReference type="Pfam" id="PF01370"/>
    </source>
</evidence>
<dbReference type="Proteomes" id="UP001218218">
    <property type="component" value="Unassembled WGS sequence"/>
</dbReference>
<evidence type="ECO:0000313" key="4">
    <source>
        <dbReference type="EMBL" id="KAJ7355897.1"/>
    </source>
</evidence>
<dbReference type="GO" id="GO:0016616">
    <property type="term" value="F:oxidoreductase activity, acting on the CH-OH group of donors, NAD or NADP as acceptor"/>
    <property type="evidence" value="ECO:0007669"/>
    <property type="project" value="TreeGrafter"/>
</dbReference>
<accession>A0AAD7AF23</accession>
<dbReference type="PANTHER" id="PTHR10366:SF579">
    <property type="entry name" value="3-BETA HYDROXYSTEROID DEHYDROGENASE_ISOMERASE FAMILY PROTEIN (AFU_ORTHOLOGUE AFUA_3G02250)"/>
    <property type="match status" value="1"/>
</dbReference>
<gene>
    <name evidence="4" type="ORF">DFH08DRAFT_510694</name>
</gene>
<sequence>MSTESKPLVFVTGAAGYLGFEVVYQLLEAGYSVRGAARGRKIPLLKSAFEKYPKFEVVEIADVATSDFSAAFKGVGAVIHTAAPLPGRTDAETALKSAIEGSLHILRDAHKAGIKKVVVTGSMITFPEGAYGPNDWVPVTKEQALEGNPFVLYTAEKKFGEQAVLDFADKHPEMDVTIFCPPWIFGPVAPGFEHIVPTPDFAAFSTNGFVYQLLRAENTNYHYTPGVLDVRDVARAHIAGLHSLTSNHPKRVPLASPYDGDFRDAIKYISEARPELRARLADPSTVPVWPSYKLAVDLKPLEEAFGIERGSYKTWKETILDAVDRFLDLEKLWKSKGLEFEVPSAPPM</sequence>
<proteinExistence type="inferred from homology"/>
<keyword evidence="1" id="KW-0560">Oxidoreductase</keyword>
<name>A0AAD7AF23_9AGAR</name>
<evidence type="ECO:0000313" key="5">
    <source>
        <dbReference type="Proteomes" id="UP001218218"/>
    </source>
</evidence>
<dbReference type="InterPro" id="IPR050425">
    <property type="entry name" value="NAD(P)_dehydrat-like"/>
</dbReference>
<dbReference type="EMBL" id="JARIHO010000009">
    <property type="protein sequence ID" value="KAJ7355897.1"/>
    <property type="molecule type" value="Genomic_DNA"/>
</dbReference>